<reference evidence="9" key="1">
    <citation type="submission" date="2018-06" db="EMBL/GenBank/DDBJ databases">
        <authorList>
            <person name="Zhirakovskaya E."/>
        </authorList>
    </citation>
    <scope>NUCLEOTIDE SEQUENCE</scope>
</reference>
<organism evidence="9">
    <name type="scientific">hydrothermal vent metagenome</name>
    <dbReference type="NCBI Taxonomy" id="652676"/>
    <lineage>
        <taxon>unclassified sequences</taxon>
        <taxon>metagenomes</taxon>
        <taxon>ecological metagenomes</taxon>
    </lineage>
</organism>
<proteinExistence type="predicted"/>
<evidence type="ECO:0000256" key="3">
    <source>
        <dbReference type="ARBA" id="ARBA00022692"/>
    </source>
</evidence>
<evidence type="ECO:0000313" key="9">
    <source>
        <dbReference type="EMBL" id="VAW99728.1"/>
    </source>
</evidence>
<evidence type="ECO:0000256" key="5">
    <source>
        <dbReference type="ARBA" id="ARBA00023136"/>
    </source>
</evidence>
<evidence type="ECO:0000256" key="7">
    <source>
        <dbReference type="SAM" id="Phobius"/>
    </source>
</evidence>
<dbReference type="InterPro" id="IPR051791">
    <property type="entry name" value="Pra-immunoreactive"/>
</dbReference>
<evidence type="ECO:0000256" key="6">
    <source>
        <dbReference type="SAM" id="MobiDB-lite"/>
    </source>
</evidence>
<protein>
    <recommendedName>
        <fullName evidence="8">RDD domain-containing protein</fullName>
    </recommendedName>
</protein>
<dbReference type="InterPro" id="IPR010432">
    <property type="entry name" value="RDD"/>
</dbReference>
<dbReference type="Pfam" id="PF06271">
    <property type="entry name" value="RDD"/>
    <property type="match status" value="1"/>
</dbReference>
<feature type="transmembrane region" description="Helical" evidence="7">
    <location>
        <begin position="72"/>
        <end position="92"/>
    </location>
</feature>
<dbReference type="GO" id="GO:0005886">
    <property type="term" value="C:plasma membrane"/>
    <property type="evidence" value="ECO:0007669"/>
    <property type="project" value="UniProtKB-SubCell"/>
</dbReference>
<accession>A0A3B1A1V4</accession>
<feature type="transmembrane region" description="Helical" evidence="7">
    <location>
        <begin position="31"/>
        <end position="51"/>
    </location>
</feature>
<feature type="domain" description="RDD" evidence="8">
    <location>
        <begin position="27"/>
        <end position="163"/>
    </location>
</feature>
<dbReference type="AlphaFoldDB" id="A0A3B1A1V4"/>
<evidence type="ECO:0000256" key="1">
    <source>
        <dbReference type="ARBA" id="ARBA00004651"/>
    </source>
</evidence>
<keyword evidence="3 7" id="KW-0812">Transmembrane</keyword>
<sequence length="170" mass="18999">MSEQNPYQPPTTEVGNGEALSSTGPELASPWIRLLAAIIDMLILMIFVLPLQFMMGVYDGFPEKMQQPDLQTTLLTAGVAILFYIAINAFTLHRNAQTIGKLICKIKIVRVDFSKATFSRIIFRRYLPITFVSQVPIGGAIISLIDVLMIFRKTRQCLHDNIAETVVIKA</sequence>
<evidence type="ECO:0000259" key="8">
    <source>
        <dbReference type="Pfam" id="PF06271"/>
    </source>
</evidence>
<dbReference type="PANTHER" id="PTHR36115">
    <property type="entry name" value="PROLINE-RICH ANTIGEN HOMOLOG-RELATED"/>
    <property type="match status" value="1"/>
</dbReference>
<comment type="subcellular location">
    <subcellularLocation>
        <location evidence="1">Cell membrane</location>
        <topology evidence="1">Multi-pass membrane protein</topology>
    </subcellularLocation>
</comment>
<keyword evidence="2" id="KW-1003">Cell membrane</keyword>
<evidence type="ECO:0000256" key="2">
    <source>
        <dbReference type="ARBA" id="ARBA00022475"/>
    </source>
</evidence>
<name>A0A3B1A1V4_9ZZZZ</name>
<gene>
    <name evidence="9" type="ORF">MNBD_GAMMA22-2904</name>
</gene>
<feature type="transmembrane region" description="Helical" evidence="7">
    <location>
        <begin position="126"/>
        <end position="151"/>
    </location>
</feature>
<keyword evidence="4 7" id="KW-1133">Transmembrane helix</keyword>
<feature type="region of interest" description="Disordered" evidence="6">
    <location>
        <begin position="1"/>
        <end position="22"/>
    </location>
</feature>
<dbReference type="EMBL" id="UOFS01000040">
    <property type="protein sequence ID" value="VAW99728.1"/>
    <property type="molecule type" value="Genomic_DNA"/>
</dbReference>
<evidence type="ECO:0000256" key="4">
    <source>
        <dbReference type="ARBA" id="ARBA00022989"/>
    </source>
</evidence>
<keyword evidence="5 7" id="KW-0472">Membrane</keyword>